<dbReference type="PROSITE" id="PS50011">
    <property type="entry name" value="PROTEIN_KINASE_DOM"/>
    <property type="match status" value="2"/>
</dbReference>
<name>A0A8C5IQR6_JUNHY</name>
<keyword evidence="9 12" id="KW-0067">ATP-binding</keyword>
<evidence type="ECO:0000256" key="1">
    <source>
        <dbReference type="ARBA" id="ARBA00001946"/>
    </source>
</evidence>
<evidence type="ECO:0000256" key="5">
    <source>
        <dbReference type="ARBA" id="ARBA00022679"/>
    </source>
</evidence>
<dbReference type="InterPro" id="IPR017892">
    <property type="entry name" value="Pkinase_C"/>
</dbReference>
<comment type="catalytic activity">
    <reaction evidence="10 12">
        <text>L-threonyl-[protein] + ATP = O-phospho-L-threonyl-[protein] + ADP + H(+)</text>
        <dbReference type="Rhea" id="RHEA:46608"/>
        <dbReference type="Rhea" id="RHEA-COMP:11060"/>
        <dbReference type="Rhea" id="RHEA-COMP:11605"/>
        <dbReference type="ChEBI" id="CHEBI:15378"/>
        <dbReference type="ChEBI" id="CHEBI:30013"/>
        <dbReference type="ChEBI" id="CHEBI:30616"/>
        <dbReference type="ChEBI" id="CHEBI:61977"/>
        <dbReference type="ChEBI" id="CHEBI:456216"/>
        <dbReference type="EC" id="2.7.11.1"/>
    </reaction>
</comment>
<evidence type="ECO:0000256" key="3">
    <source>
        <dbReference type="ARBA" id="ARBA00022527"/>
    </source>
</evidence>
<protein>
    <recommendedName>
        <fullName evidence="12">Ribosomal protein S6 kinase</fullName>
        <ecNumber evidence="12">2.7.11.1</ecNumber>
    </recommendedName>
</protein>
<dbReference type="AlphaFoldDB" id="A0A8C5IQR6"/>
<dbReference type="PROSITE" id="PS51285">
    <property type="entry name" value="AGC_KINASE_CTER"/>
    <property type="match status" value="1"/>
</dbReference>
<dbReference type="InterPro" id="IPR017441">
    <property type="entry name" value="Protein_kinase_ATP_BS"/>
</dbReference>
<keyword evidence="3 12" id="KW-0723">Serine/threonine-protein kinase</keyword>
<keyword evidence="6" id="KW-0677">Repeat</keyword>
<dbReference type="PROSITE" id="PS00107">
    <property type="entry name" value="PROTEIN_KINASE_ATP"/>
    <property type="match status" value="2"/>
</dbReference>
<feature type="domain" description="Protein kinase" evidence="16">
    <location>
        <begin position="446"/>
        <end position="703"/>
    </location>
</feature>
<dbReference type="Proteomes" id="UP000694408">
    <property type="component" value="Unplaced"/>
</dbReference>
<comment type="cofactor">
    <cofactor evidence="1 12">
        <name>Mg(2+)</name>
        <dbReference type="ChEBI" id="CHEBI:18420"/>
    </cofactor>
</comment>
<feature type="domain" description="AGC-kinase C-terminal" evidence="17">
    <location>
        <begin position="356"/>
        <end position="425"/>
    </location>
</feature>
<dbReference type="PROSITE" id="PS00108">
    <property type="entry name" value="PROTEIN_KINASE_ST"/>
    <property type="match status" value="2"/>
</dbReference>
<dbReference type="InterPro" id="IPR042766">
    <property type="entry name" value="RSK3_STKc"/>
</dbReference>
<evidence type="ECO:0000256" key="11">
    <source>
        <dbReference type="ARBA" id="ARBA00048679"/>
    </source>
</evidence>
<dbReference type="FunFam" id="1.10.510.10:FF:000041">
    <property type="entry name" value="Ribosomal protein S6 kinase"/>
    <property type="match status" value="1"/>
</dbReference>
<dbReference type="InterPro" id="IPR008271">
    <property type="entry name" value="Ser/Thr_kinase_AS"/>
</dbReference>
<dbReference type="Ensembl" id="ENSJHYT00000009170.1">
    <property type="protein sequence ID" value="ENSJHYP00000007528.1"/>
    <property type="gene ID" value="ENSJHYG00000004231.1"/>
</dbReference>
<dbReference type="SMART" id="SM00220">
    <property type="entry name" value="S_TKc"/>
    <property type="match status" value="2"/>
</dbReference>
<feature type="active site" description="Proton acceptor" evidence="13">
    <location>
        <position position="221"/>
    </location>
</feature>
<evidence type="ECO:0000259" key="17">
    <source>
        <dbReference type="PROSITE" id="PS51285"/>
    </source>
</evidence>
<sequence>MHPIINKIIEIHLRQMGAFVQTHQRVFPLRICVCLHSQALPVWLSAPGGSGFAIPAKILSTSWTAHKWHHCEGIVKEIDISHHVKEGFEKADPSQFELLKVLGQGSYGKVFLVRKIKGSDAGQLYAMKVLKKATLKVRDRVRSKMERDILAEVNHPFIVKLHYAFQTEGKLYLILDFLRGGDLFTRLSKEVMFTEEDVKFYLAELALALDHLHGLGIIYRDLKPENILLDEEGHIKITDFGLSKEAIDHDKRAYSFCGTIEYMAPEVVNRRGHTQSADWWSFGVLMFEMLTGSLPFQGKDRKETMALILKAKLGMPQFLSIEAQSLLRALFKRNPSNRLGAGFDGVEEIKRHPFFVTIDWNKLYRKEIKPPFKPAVGRPEDTFHFDPEFTSRTPTDSPGVPPSANAHHLFRGFSFVASNLVQEPAQQDVHKITQLHGNNIHFTDGYEIKEDIGIGSYSVCKRCVHKATETEFAVKIIDKSKRDPSEEIEILLRYGQHPNIITLKDVYDDGKFVYLVMELMRGGELLDRILRQKCFSEREASAVLCTITRTVDYLHSQGVVHRDLKPSNILYMDESGNPDSIRICDFGFAKQLRAENGLLMTPCYTANFVAPEVLKRQGYDAACDIWSLGILLYTMLAGFTPFANGPDDTPEEILARIGSGKYALTGGNWDSVSDTAKDIVSKMLHVDPHQRLTAVQVLRHPWIVNREYLSQNQLSRQDVHLVKGAMAATYFALNRAPQAPRLEPVLSSNLAQRRGMKRLTSTRL</sequence>
<dbReference type="FunFam" id="3.30.200.20:FF:000013">
    <property type="entry name" value="Ribosomal protein S6 kinase"/>
    <property type="match status" value="1"/>
</dbReference>
<dbReference type="EC" id="2.7.11.1" evidence="12"/>
<evidence type="ECO:0000256" key="6">
    <source>
        <dbReference type="ARBA" id="ARBA00022737"/>
    </source>
</evidence>
<dbReference type="Pfam" id="PF00433">
    <property type="entry name" value="Pkinase_C"/>
    <property type="match status" value="1"/>
</dbReference>
<dbReference type="GO" id="GO:0035556">
    <property type="term" value="P:intracellular signal transduction"/>
    <property type="evidence" value="ECO:0007669"/>
    <property type="project" value="InterPro"/>
</dbReference>
<evidence type="ECO:0000256" key="7">
    <source>
        <dbReference type="ARBA" id="ARBA00022741"/>
    </source>
</evidence>
<dbReference type="CDD" id="cd14178">
    <property type="entry name" value="STKc_RSK3_C"/>
    <property type="match status" value="1"/>
</dbReference>
<keyword evidence="5 12" id="KW-0808">Transferase</keyword>
<evidence type="ECO:0000256" key="12">
    <source>
        <dbReference type="PIRNR" id="PIRNR000606"/>
    </source>
</evidence>
<feature type="domain" description="Protein kinase" evidence="16">
    <location>
        <begin position="96"/>
        <end position="355"/>
    </location>
</feature>
<dbReference type="Gene3D" id="3.30.200.20">
    <property type="entry name" value="Phosphorylase Kinase, domain 1"/>
    <property type="match status" value="2"/>
</dbReference>
<comment type="similarity">
    <text evidence="2 12">Belongs to the protein kinase superfamily. AGC Ser/Thr protein kinase family. S6 kinase subfamily.</text>
</comment>
<dbReference type="Gene3D" id="1.10.510.10">
    <property type="entry name" value="Transferase(Phosphotransferase) domain 1"/>
    <property type="match status" value="2"/>
</dbReference>
<evidence type="ECO:0000256" key="10">
    <source>
        <dbReference type="ARBA" id="ARBA00047899"/>
    </source>
</evidence>
<dbReference type="GO" id="GO:0005524">
    <property type="term" value="F:ATP binding"/>
    <property type="evidence" value="ECO:0007669"/>
    <property type="project" value="UniProtKB-UniRule"/>
</dbReference>
<keyword evidence="19" id="KW-1185">Reference proteome</keyword>
<comment type="catalytic activity">
    <reaction evidence="11 12">
        <text>L-seryl-[protein] + ATP = O-phospho-L-seryl-[protein] + ADP + H(+)</text>
        <dbReference type="Rhea" id="RHEA:17989"/>
        <dbReference type="Rhea" id="RHEA-COMP:9863"/>
        <dbReference type="Rhea" id="RHEA-COMP:11604"/>
        <dbReference type="ChEBI" id="CHEBI:15378"/>
        <dbReference type="ChEBI" id="CHEBI:29999"/>
        <dbReference type="ChEBI" id="CHEBI:30616"/>
        <dbReference type="ChEBI" id="CHEBI:83421"/>
        <dbReference type="ChEBI" id="CHEBI:456216"/>
        <dbReference type="EC" id="2.7.11.1"/>
    </reaction>
</comment>
<reference evidence="18" key="2">
    <citation type="submission" date="2025-09" db="UniProtKB">
        <authorList>
            <consortium name="Ensembl"/>
        </authorList>
    </citation>
    <scope>IDENTIFICATION</scope>
</reference>
<accession>A0A8C5IQR6</accession>
<evidence type="ECO:0000313" key="18">
    <source>
        <dbReference type="Ensembl" id="ENSJHYP00000007528.1"/>
    </source>
</evidence>
<feature type="binding site" evidence="14">
    <location>
        <begin position="452"/>
        <end position="460"/>
    </location>
    <ligand>
        <name>ATP</name>
        <dbReference type="ChEBI" id="CHEBI:30616"/>
    </ligand>
</feature>
<organism evidence="18 19">
    <name type="scientific">Junco hyemalis</name>
    <name type="common">Dark-eyed junco</name>
    <dbReference type="NCBI Taxonomy" id="40217"/>
    <lineage>
        <taxon>Eukaryota</taxon>
        <taxon>Metazoa</taxon>
        <taxon>Chordata</taxon>
        <taxon>Craniata</taxon>
        <taxon>Vertebrata</taxon>
        <taxon>Euteleostomi</taxon>
        <taxon>Archelosauria</taxon>
        <taxon>Archosauria</taxon>
        <taxon>Dinosauria</taxon>
        <taxon>Saurischia</taxon>
        <taxon>Theropoda</taxon>
        <taxon>Coelurosauria</taxon>
        <taxon>Aves</taxon>
        <taxon>Neognathae</taxon>
        <taxon>Neoaves</taxon>
        <taxon>Telluraves</taxon>
        <taxon>Australaves</taxon>
        <taxon>Passeriformes</taxon>
        <taxon>Passerellidae</taxon>
        <taxon>Junco</taxon>
    </lineage>
</organism>
<feature type="binding site" evidence="14">
    <location>
        <begin position="102"/>
        <end position="110"/>
    </location>
    <ligand>
        <name>ATP</name>
        <dbReference type="ChEBI" id="CHEBI:30616"/>
    </ligand>
</feature>
<evidence type="ECO:0000256" key="9">
    <source>
        <dbReference type="ARBA" id="ARBA00022840"/>
    </source>
</evidence>
<dbReference type="SUPFAM" id="SSF56112">
    <property type="entry name" value="Protein kinase-like (PK-like)"/>
    <property type="match status" value="2"/>
</dbReference>
<dbReference type="InterPro" id="IPR016239">
    <property type="entry name" value="Ribosomal_S6_kinase_II"/>
</dbReference>
<dbReference type="Pfam" id="PF00069">
    <property type="entry name" value="Pkinase"/>
    <property type="match status" value="2"/>
</dbReference>
<evidence type="ECO:0000256" key="4">
    <source>
        <dbReference type="ARBA" id="ARBA00022553"/>
    </source>
</evidence>
<evidence type="ECO:0000259" key="16">
    <source>
        <dbReference type="PROSITE" id="PS50011"/>
    </source>
</evidence>
<dbReference type="FunFam" id="1.10.510.10:FF:000010">
    <property type="entry name" value="Ribosomal protein S6 kinase"/>
    <property type="match status" value="1"/>
</dbReference>
<feature type="active site" description="Proton acceptor" evidence="13">
    <location>
        <position position="563"/>
    </location>
</feature>
<proteinExistence type="inferred from homology"/>
<evidence type="ECO:0000256" key="15">
    <source>
        <dbReference type="PROSITE-ProRule" id="PRU10141"/>
    </source>
</evidence>
<feature type="binding site" evidence="14 15">
    <location>
        <position position="128"/>
    </location>
    <ligand>
        <name>ATP</name>
        <dbReference type="ChEBI" id="CHEBI:30616"/>
    </ligand>
</feature>
<dbReference type="InterPro" id="IPR041906">
    <property type="entry name" value="RSK_N"/>
</dbReference>
<dbReference type="InterPro" id="IPR011009">
    <property type="entry name" value="Kinase-like_dom_sf"/>
</dbReference>
<evidence type="ECO:0000256" key="2">
    <source>
        <dbReference type="ARBA" id="ARBA00009804"/>
    </source>
</evidence>
<dbReference type="PIRSF" id="PIRSF000606">
    <property type="entry name" value="Ribsml_S6_kin_2"/>
    <property type="match status" value="1"/>
</dbReference>
<dbReference type="GO" id="GO:0000287">
    <property type="term" value="F:magnesium ion binding"/>
    <property type="evidence" value="ECO:0007669"/>
    <property type="project" value="InterPro"/>
</dbReference>
<feature type="binding site" evidence="14 15">
    <location>
        <position position="475"/>
    </location>
    <ligand>
        <name>ATP</name>
        <dbReference type="ChEBI" id="CHEBI:30616"/>
    </ligand>
</feature>
<dbReference type="FunFam" id="3.30.200.20:FF:000121">
    <property type="entry name" value="Ribosomal protein S6 kinase"/>
    <property type="match status" value="1"/>
</dbReference>
<keyword evidence="7 12" id="KW-0547">Nucleotide-binding</keyword>
<evidence type="ECO:0000256" key="8">
    <source>
        <dbReference type="ARBA" id="ARBA00022777"/>
    </source>
</evidence>
<dbReference type="InterPro" id="IPR000961">
    <property type="entry name" value="AGC-kinase_C"/>
</dbReference>
<dbReference type="SMART" id="SM00133">
    <property type="entry name" value="S_TK_X"/>
    <property type="match status" value="1"/>
</dbReference>
<evidence type="ECO:0000313" key="19">
    <source>
        <dbReference type="Proteomes" id="UP000694408"/>
    </source>
</evidence>
<dbReference type="PANTHER" id="PTHR24351">
    <property type="entry name" value="RIBOSOMAL PROTEIN S6 KINASE"/>
    <property type="match status" value="1"/>
</dbReference>
<keyword evidence="4" id="KW-0597">Phosphoprotein</keyword>
<evidence type="ECO:0000256" key="13">
    <source>
        <dbReference type="PIRSR" id="PIRSR000606-50"/>
    </source>
</evidence>
<dbReference type="InterPro" id="IPR000719">
    <property type="entry name" value="Prot_kinase_dom"/>
</dbReference>
<keyword evidence="8 12" id="KW-0418">Kinase</keyword>
<reference evidence="18" key="1">
    <citation type="submission" date="2025-08" db="UniProtKB">
        <authorList>
            <consortium name="Ensembl"/>
        </authorList>
    </citation>
    <scope>IDENTIFICATION</scope>
</reference>
<evidence type="ECO:0000256" key="14">
    <source>
        <dbReference type="PIRSR" id="PIRSR000606-51"/>
    </source>
</evidence>
<dbReference type="CDD" id="cd05582">
    <property type="entry name" value="STKc_RSK_N"/>
    <property type="match status" value="1"/>
</dbReference>
<dbReference type="GO" id="GO:0004711">
    <property type="term" value="F:ribosomal protein S6 kinase activity"/>
    <property type="evidence" value="ECO:0007669"/>
    <property type="project" value="InterPro"/>
</dbReference>